<sequence length="385" mass="43398">MEKITQQKKYELLANKWQEGTCTNAEQTELFEYYEQFGANKVEIPIVFNGNEDLYRDALYKKISNRIEIKRTSSVRLWLWSGAAAVVFILSAVLINFKINSTQSHKLVKSRKLPVSKNPIQKQPILIQNNGSVVQLRNAEHSGVQNGFNVQQDNNGTLVYTITKNKIGAANDKILNEIRTPVGQKLIVFLSDGTKVHLNAGSSFKFPNQFQSAIRRVSLVGEAYFEVSKDKTKPFIVSTANQDIEVLGTHFNVNAYENEAASRTTLVEGRVKIKPKFLGKSTILLPGQQAVLENQNLTVAEVNTETALAWRSGYFIFNNEDLESIMRKLQRWYGIDVIYRNQKNPELTFAGAISQEKSLTSILKIIEETGDVRFSVSGRSVTVLK</sequence>
<feature type="transmembrane region" description="Helical" evidence="1">
    <location>
        <begin position="77"/>
        <end position="97"/>
    </location>
</feature>
<dbReference type="PANTHER" id="PTHR30273">
    <property type="entry name" value="PERIPLASMIC SIGNAL SENSOR AND SIGMA FACTOR ACTIVATOR FECR-RELATED"/>
    <property type="match status" value="1"/>
</dbReference>
<dbReference type="Pfam" id="PF16344">
    <property type="entry name" value="FecR_C"/>
    <property type="match status" value="1"/>
</dbReference>
<feature type="domain" description="Protein FecR C-terminal" evidence="3">
    <location>
        <begin position="314"/>
        <end position="383"/>
    </location>
</feature>
<dbReference type="RefSeq" id="WP_344764145.1">
    <property type="nucleotide sequence ID" value="NZ_BAABAK010000001.1"/>
</dbReference>
<protein>
    <submittedName>
        <fullName evidence="4">DUF4974 domain-containing protein</fullName>
    </submittedName>
</protein>
<evidence type="ECO:0000259" key="2">
    <source>
        <dbReference type="Pfam" id="PF04773"/>
    </source>
</evidence>
<keyword evidence="1" id="KW-0812">Transmembrane</keyword>
<dbReference type="InterPro" id="IPR006860">
    <property type="entry name" value="FecR"/>
</dbReference>
<keyword evidence="1" id="KW-1133">Transmembrane helix</keyword>
<dbReference type="Gene3D" id="3.55.50.30">
    <property type="match status" value="1"/>
</dbReference>
<keyword evidence="1" id="KW-0472">Membrane</keyword>
<evidence type="ECO:0000259" key="3">
    <source>
        <dbReference type="Pfam" id="PF16344"/>
    </source>
</evidence>
<dbReference type="PANTHER" id="PTHR30273:SF2">
    <property type="entry name" value="PROTEIN FECR"/>
    <property type="match status" value="1"/>
</dbReference>
<keyword evidence="5" id="KW-1185">Reference proteome</keyword>
<reference evidence="5" key="1">
    <citation type="journal article" date="2019" name="Int. J. Syst. Evol. Microbiol.">
        <title>The Global Catalogue of Microorganisms (GCM) 10K type strain sequencing project: providing services to taxonomists for standard genome sequencing and annotation.</title>
        <authorList>
            <consortium name="The Broad Institute Genomics Platform"/>
            <consortium name="The Broad Institute Genome Sequencing Center for Infectious Disease"/>
            <person name="Wu L."/>
            <person name="Ma J."/>
        </authorList>
    </citation>
    <scope>NUCLEOTIDE SEQUENCE [LARGE SCALE GENOMIC DNA]</scope>
    <source>
        <strain evidence="5">JCM 17338</strain>
    </source>
</reference>
<dbReference type="Gene3D" id="2.60.120.1440">
    <property type="match status" value="1"/>
</dbReference>
<evidence type="ECO:0000313" key="4">
    <source>
        <dbReference type="EMBL" id="GAA3950547.1"/>
    </source>
</evidence>
<evidence type="ECO:0000256" key="1">
    <source>
        <dbReference type="SAM" id="Phobius"/>
    </source>
</evidence>
<feature type="domain" description="FecR protein" evidence="2">
    <location>
        <begin position="177"/>
        <end position="272"/>
    </location>
</feature>
<proteinExistence type="predicted"/>
<gene>
    <name evidence="4" type="ORF">GCM10022246_01310</name>
</gene>
<evidence type="ECO:0000313" key="5">
    <source>
        <dbReference type="Proteomes" id="UP001501081"/>
    </source>
</evidence>
<dbReference type="InterPro" id="IPR012373">
    <property type="entry name" value="Ferrdict_sens_TM"/>
</dbReference>
<comment type="caution">
    <text evidence="4">The sequence shown here is derived from an EMBL/GenBank/DDBJ whole genome shotgun (WGS) entry which is preliminary data.</text>
</comment>
<dbReference type="InterPro" id="IPR032508">
    <property type="entry name" value="FecR_C"/>
</dbReference>
<dbReference type="Proteomes" id="UP001501081">
    <property type="component" value="Unassembled WGS sequence"/>
</dbReference>
<name>A0ABP7NN20_9SPHI</name>
<accession>A0ABP7NN20</accession>
<organism evidence="4 5">
    <name type="scientific">Pedobacter ginsengiterrae</name>
    <dbReference type="NCBI Taxonomy" id="871696"/>
    <lineage>
        <taxon>Bacteria</taxon>
        <taxon>Pseudomonadati</taxon>
        <taxon>Bacteroidota</taxon>
        <taxon>Sphingobacteriia</taxon>
        <taxon>Sphingobacteriales</taxon>
        <taxon>Sphingobacteriaceae</taxon>
        <taxon>Pedobacter</taxon>
    </lineage>
</organism>
<dbReference type="EMBL" id="BAABAK010000001">
    <property type="protein sequence ID" value="GAA3950547.1"/>
    <property type="molecule type" value="Genomic_DNA"/>
</dbReference>
<dbReference type="Pfam" id="PF04773">
    <property type="entry name" value="FecR"/>
    <property type="match status" value="1"/>
</dbReference>